<protein>
    <submittedName>
        <fullName evidence="2">Uncharacterized protein</fullName>
    </submittedName>
</protein>
<name>A0A1I5KRX5_9BACT</name>
<keyword evidence="1" id="KW-0732">Signal</keyword>
<evidence type="ECO:0000313" key="3">
    <source>
        <dbReference type="Proteomes" id="UP000199227"/>
    </source>
</evidence>
<feature type="signal peptide" evidence="1">
    <location>
        <begin position="1"/>
        <end position="19"/>
    </location>
</feature>
<evidence type="ECO:0000313" key="2">
    <source>
        <dbReference type="EMBL" id="SFO87682.1"/>
    </source>
</evidence>
<dbReference type="AlphaFoldDB" id="A0A1I5KRX5"/>
<reference evidence="2 3" key="1">
    <citation type="submission" date="2016-10" db="EMBL/GenBank/DDBJ databases">
        <authorList>
            <person name="de Groot N.N."/>
        </authorList>
    </citation>
    <scope>NUCLEOTIDE SEQUENCE [LARGE SCALE GENOMIC DNA]</scope>
    <source>
        <strain evidence="2 3">EP1-55-1</strain>
    </source>
</reference>
<dbReference type="Proteomes" id="UP000199227">
    <property type="component" value="Unassembled WGS sequence"/>
</dbReference>
<proteinExistence type="predicted"/>
<accession>A0A1I5KRX5</accession>
<feature type="chain" id="PRO_5011653449" evidence="1">
    <location>
        <begin position="20"/>
        <end position="526"/>
    </location>
</feature>
<sequence>MKKLVTIGLSLVTAGMLLASPNDSYDSGLKRAIDSTNSLIMDNHFIKAGVSDDGTFGVNGNTKPGFELDPDGEGNYTFVKEDGTEVIPDYLTPGSPFEGFSIKFTLDDNSTVYKVNENSYTTDITESNITAVDKSTDGNITAVMHQAIVSEGATNYIEIKQLYTLVPGSTTLNIQVYITNISDQTLKDVKYARFLDPDPDNLVYGDFDTKNQLGLNIETPDGNITLPSQNIAYALGAKTNMPVGLFTFDEKYEHNAVISPSWTKDPDKILLGGCDGDGDENATSCSDGDYTIGMAFKVNEIMPGETVVLNLGYLFGNSLAEAIESSTKAVLDKTFIDSLGLGWHLVGTSEAILDMSIFDSADIVWVYQDGSWQWYTVNDIYKPTLVDSGFPEIKSIKPLSGIWVYKKEITIPVIETITTSSSADLGTVYMVSESEIISKKFDLVDDTGSTVTVEFNSDYTVTVVDADGSTYDYTWSVDSDGKLFLTSEGEDITVTFYGPVEAGTKLYLEFDDGTSEVNTITLVTDI</sequence>
<organism evidence="2 3">
    <name type="scientific">Hydrogenimonas thermophila</name>
    <dbReference type="NCBI Taxonomy" id="223786"/>
    <lineage>
        <taxon>Bacteria</taxon>
        <taxon>Pseudomonadati</taxon>
        <taxon>Campylobacterota</taxon>
        <taxon>Epsilonproteobacteria</taxon>
        <taxon>Campylobacterales</taxon>
        <taxon>Hydrogenimonadaceae</taxon>
        <taxon>Hydrogenimonas</taxon>
    </lineage>
</organism>
<keyword evidence="3" id="KW-1185">Reference proteome</keyword>
<dbReference type="STRING" id="223786.SAMN05216234_10155"/>
<dbReference type="RefSeq" id="WP_092909761.1">
    <property type="nucleotide sequence ID" value="NZ_FOXB01000001.1"/>
</dbReference>
<gene>
    <name evidence="2" type="ORF">SAMN05216234_10155</name>
</gene>
<dbReference type="EMBL" id="FOXB01000001">
    <property type="protein sequence ID" value="SFO87682.1"/>
    <property type="molecule type" value="Genomic_DNA"/>
</dbReference>
<evidence type="ECO:0000256" key="1">
    <source>
        <dbReference type="SAM" id="SignalP"/>
    </source>
</evidence>
<dbReference type="OrthoDB" id="468094at2"/>